<dbReference type="GO" id="GO:0005634">
    <property type="term" value="C:nucleus"/>
    <property type="evidence" value="ECO:0007669"/>
    <property type="project" value="TreeGrafter"/>
</dbReference>
<evidence type="ECO:0000256" key="6">
    <source>
        <dbReference type="PROSITE-ProRule" id="PRU00221"/>
    </source>
</evidence>
<dbReference type="InterPro" id="IPR019775">
    <property type="entry name" value="WD40_repeat_CS"/>
</dbReference>
<dbReference type="PROSITE" id="PS00678">
    <property type="entry name" value="WD_REPEATS_1"/>
    <property type="match status" value="1"/>
</dbReference>
<evidence type="ECO:0000313" key="9">
    <source>
        <dbReference type="Proteomes" id="UP000271162"/>
    </source>
</evidence>
<evidence type="ECO:0000256" key="2">
    <source>
        <dbReference type="ARBA" id="ARBA00022574"/>
    </source>
</evidence>
<name>A0A0N4XGG1_NIPBR</name>
<dbReference type="AlphaFoldDB" id="A0A0N4XGG1"/>
<dbReference type="SUPFAM" id="SSF50978">
    <property type="entry name" value="WD40 repeat-like"/>
    <property type="match status" value="1"/>
</dbReference>
<dbReference type="InterPro" id="IPR051865">
    <property type="entry name" value="WD-repeat_CDT2_adapter"/>
</dbReference>
<protein>
    <submittedName>
        <fullName evidence="10">WD_REPEATS_REGION domain-containing protein</fullName>
    </submittedName>
</protein>
<dbReference type="PANTHER" id="PTHR22852">
    <property type="entry name" value="LETHAL 2 DENTICLELESS PROTEIN RETINOIC ACID-REGULATED NUCLEAR MATRIX-ASSOCIATED PROTEIN"/>
    <property type="match status" value="1"/>
</dbReference>
<dbReference type="PANTHER" id="PTHR22852:SF0">
    <property type="entry name" value="DENTICLELESS PROTEIN HOMOLOG"/>
    <property type="match status" value="1"/>
</dbReference>
<organism evidence="10">
    <name type="scientific">Nippostrongylus brasiliensis</name>
    <name type="common">Rat hookworm</name>
    <dbReference type="NCBI Taxonomy" id="27835"/>
    <lineage>
        <taxon>Eukaryota</taxon>
        <taxon>Metazoa</taxon>
        <taxon>Ecdysozoa</taxon>
        <taxon>Nematoda</taxon>
        <taxon>Chromadorea</taxon>
        <taxon>Rhabditida</taxon>
        <taxon>Rhabditina</taxon>
        <taxon>Rhabditomorpha</taxon>
        <taxon>Strongyloidea</taxon>
        <taxon>Heligmosomidae</taxon>
        <taxon>Nippostrongylus</taxon>
    </lineage>
</organism>
<dbReference type="InterPro" id="IPR015943">
    <property type="entry name" value="WD40/YVTN_repeat-like_dom_sf"/>
</dbReference>
<gene>
    <name evidence="8" type="ORF">NBR_LOCUS1614</name>
</gene>
<dbReference type="WBParaSite" id="NBR_0000161301-mRNA-1">
    <property type="protein sequence ID" value="NBR_0000161301-mRNA-1"/>
    <property type="gene ID" value="NBR_0000161301"/>
</dbReference>
<accession>A0A0N4XGG1</accession>
<reference evidence="10" key="1">
    <citation type="submission" date="2017-02" db="UniProtKB">
        <authorList>
            <consortium name="WormBaseParasite"/>
        </authorList>
    </citation>
    <scope>IDENTIFICATION</scope>
</reference>
<dbReference type="InterPro" id="IPR001680">
    <property type="entry name" value="WD40_rpt"/>
</dbReference>
<dbReference type="InterPro" id="IPR036322">
    <property type="entry name" value="WD40_repeat_dom_sf"/>
</dbReference>
<evidence type="ECO:0000313" key="10">
    <source>
        <dbReference type="WBParaSite" id="NBR_0000161301-mRNA-1"/>
    </source>
</evidence>
<dbReference type="PROSITE" id="PS50082">
    <property type="entry name" value="WD_REPEATS_2"/>
    <property type="match status" value="1"/>
</dbReference>
<evidence type="ECO:0000256" key="7">
    <source>
        <dbReference type="SAM" id="Phobius"/>
    </source>
</evidence>
<dbReference type="EMBL" id="UYSL01001372">
    <property type="protein sequence ID" value="VDL65156.1"/>
    <property type="molecule type" value="Genomic_DNA"/>
</dbReference>
<comment type="similarity">
    <text evidence="5">Belongs to the WD repeat cdt2 family.</text>
</comment>
<dbReference type="GO" id="GO:0043161">
    <property type="term" value="P:proteasome-mediated ubiquitin-dependent protein catabolic process"/>
    <property type="evidence" value="ECO:0007669"/>
    <property type="project" value="TreeGrafter"/>
</dbReference>
<keyword evidence="4" id="KW-0833">Ubl conjugation pathway</keyword>
<keyword evidence="7" id="KW-0812">Transmembrane</keyword>
<dbReference type="Gene3D" id="2.130.10.10">
    <property type="entry name" value="YVTN repeat-like/Quinoprotein amine dehydrogenase"/>
    <property type="match status" value="1"/>
</dbReference>
<evidence type="ECO:0000256" key="1">
    <source>
        <dbReference type="ARBA" id="ARBA00004906"/>
    </source>
</evidence>
<keyword evidence="3" id="KW-0677">Repeat</keyword>
<feature type="repeat" description="WD" evidence="6">
    <location>
        <begin position="21"/>
        <end position="63"/>
    </location>
</feature>
<keyword evidence="7" id="KW-0472">Membrane</keyword>
<keyword evidence="7" id="KW-1133">Transmembrane helix</keyword>
<evidence type="ECO:0000256" key="3">
    <source>
        <dbReference type="ARBA" id="ARBA00022737"/>
    </source>
</evidence>
<dbReference type="STRING" id="27835.A0A0N4XGG1"/>
<dbReference type="GO" id="GO:0007095">
    <property type="term" value="P:mitotic G2 DNA damage checkpoint signaling"/>
    <property type="evidence" value="ECO:0007669"/>
    <property type="project" value="TreeGrafter"/>
</dbReference>
<comment type="pathway">
    <text evidence="1">Protein modification; protein ubiquitination.</text>
</comment>
<dbReference type="Proteomes" id="UP000271162">
    <property type="component" value="Unassembled WGS sequence"/>
</dbReference>
<evidence type="ECO:0000256" key="4">
    <source>
        <dbReference type="ARBA" id="ARBA00022786"/>
    </source>
</evidence>
<proteinExistence type="inferred from homology"/>
<reference evidence="8 9" key="2">
    <citation type="submission" date="2018-11" db="EMBL/GenBank/DDBJ databases">
        <authorList>
            <consortium name="Pathogen Informatics"/>
        </authorList>
    </citation>
    <scope>NUCLEOTIDE SEQUENCE [LARGE SCALE GENOMIC DNA]</scope>
</reference>
<feature type="transmembrane region" description="Helical" evidence="7">
    <location>
        <begin position="91"/>
        <end position="109"/>
    </location>
</feature>
<keyword evidence="9" id="KW-1185">Reference proteome</keyword>
<evidence type="ECO:0000256" key="5">
    <source>
        <dbReference type="ARBA" id="ARBA00038344"/>
    </source>
</evidence>
<dbReference type="GO" id="GO:0030674">
    <property type="term" value="F:protein-macromolecule adaptor activity"/>
    <property type="evidence" value="ECO:0007669"/>
    <property type="project" value="TreeGrafter"/>
</dbReference>
<keyword evidence="2 6" id="KW-0853">WD repeat</keyword>
<sequence>MDIGSVVDSETDVRTNVSQYFAAHSATIMDLVGVPHRPDRLLSISGDTTVRLWDLERQESTLFYGHEMSVRSACFVPESSSKSPIIFFREVFWSVSLVFFLNVSIYRSLTVR</sequence>
<evidence type="ECO:0000313" key="8">
    <source>
        <dbReference type="EMBL" id="VDL65156.1"/>
    </source>
</evidence>